<organism evidence="1 2">
    <name type="scientific">Mycetomoellerius zeteki</name>
    <dbReference type="NCBI Taxonomy" id="64791"/>
    <lineage>
        <taxon>Eukaryota</taxon>
        <taxon>Metazoa</taxon>
        <taxon>Ecdysozoa</taxon>
        <taxon>Arthropoda</taxon>
        <taxon>Hexapoda</taxon>
        <taxon>Insecta</taxon>
        <taxon>Pterygota</taxon>
        <taxon>Neoptera</taxon>
        <taxon>Endopterygota</taxon>
        <taxon>Hymenoptera</taxon>
        <taxon>Apocrita</taxon>
        <taxon>Aculeata</taxon>
        <taxon>Formicoidea</taxon>
        <taxon>Formicidae</taxon>
        <taxon>Myrmicinae</taxon>
        <taxon>Mycetomoellerius</taxon>
    </lineage>
</organism>
<dbReference type="AlphaFoldDB" id="A0A151WGB0"/>
<proteinExistence type="predicted"/>
<protein>
    <recommendedName>
        <fullName evidence="3">DUF4371 domain-containing protein</fullName>
    </recommendedName>
</protein>
<dbReference type="Proteomes" id="UP000075809">
    <property type="component" value="Unassembled WGS sequence"/>
</dbReference>
<keyword evidence="2" id="KW-1185">Reference proteome</keyword>
<name>A0A151WGB0_9HYME</name>
<evidence type="ECO:0000313" key="1">
    <source>
        <dbReference type="EMBL" id="KYQ46872.1"/>
    </source>
</evidence>
<evidence type="ECO:0008006" key="3">
    <source>
        <dbReference type="Google" id="ProtNLM"/>
    </source>
</evidence>
<evidence type="ECO:0000313" key="2">
    <source>
        <dbReference type="Proteomes" id="UP000075809"/>
    </source>
</evidence>
<accession>A0A151WGB0</accession>
<reference evidence="1 2" key="1">
    <citation type="submission" date="2015-09" db="EMBL/GenBank/DDBJ databases">
        <title>Trachymyrmex zeteki WGS genome.</title>
        <authorList>
            <person name="Nygaard S."/>
            <person name="Hu H."/>
            <person name="Boomsma J."/>
            <person name="Zhang G."/>
        </authorList>
    </citation>
    <scope>NUCLEOTIDE SEQUENCE [LARGE SCALE GENOMIC DNA]</scope>
    <source>
        <strain evidence="1">Tzet28-1</strain>
        <tissue evidence="1">Whole body</tissue>
    </source>
</reference>
<dbReference type="EMBL" id="KQ983182">
    <property type="protein sequence ID" value="KYQ46872.1"/>
    <property type="molecule type" value="Genomic_DNA"/>
</dbReference>
<sequence>MHFKNRTIDKLLFNQYAHKRNQQVTNNQQILDIIINVIKFIDKTGLSYRGNLNEAAYSLENENIDHGNFLENWQFFNISIKNNIKFNNFYYNENDEKKNVSGNIRSQNVLH</sequence>
<gene>
    <name evidence="1" type="ORF">ALC60_14114</name>
</gene>